<evidence type="ECO:0000313" key="2">
    <source>
        <dbReference type="Proteomes" id="UP000000305"/>
    </source>
</evidence>
<dbReference type="InParanoid" id="E9GPG3"/>
<keyword evidence="2" id="KW-1185">Reference proteome</keyword>
<dbReference type="EMBL" id="GL732556">
    <property type="protein sequence ID" value="EFX78685.1"/>
    <property type="molecule type" value="Genomic_DNA"/>
</dbReference>
<accession>E9GPG3</accession>
<protein>
    <submittedName>
        <fullName evidence="1">Uncharacterized protein</fullName>
    </submittedName>
</protein>
<reference evidence="1 2" key="1">
    <citation type="journal article" date="2011" name="Science">
        <title>The ecoresponsive genome of Daphnia pulex.</title>
        <authorList>
            <person name="Colbourne J.K."/>
            <person name="Pfrender M.E."/>
            <person name="Gilbert D."/>
            <person name="Thomas W.K."/>
            <person name="Tucker A."/>
            <person name="Oakley T.H."/>
            <person name="Tokishita S."/>
            <person name="Aerts A."/>
            <person name="Arnold G.J."/>
            <person name="Basu M.K."/>
            <person name="Bauer D.J."/>
            <person name="Caceres C.E."/>
            <person name="Carmel L."/>
            <person name="Casola C."/>
            <person name="Choi J.H."/>
            <person name="Detter J.C."/>
            <person name="Dong Q."/>
            <person name="Dusheyko S."/>
            <person name="Eads B.D."/>
            <person name="Frohlich T."/>
            <person name="Geiler-Samerotte K.A."/>
            <person name="Gerlach D."/>
            <person name="Hatcher P."/>
            <person name="Jogdeo S."/>
            <person name="Krijgsveld J."/>
            <person name="Kriventseva E.V."/>
            <person name="Kultz D."/>
            <person name="Laforsch C."/>
            <person name="Lindquist E."/>
            <person name="Lopez J."/>
            <person name="Manak J.R."/>
            <person name="Muller J."/>
            <person name="Pangilinan J."/>
            <person name="Patwardhan R.P."/>
            <person name="Pitluck S."/>
            <person name="Pritham E.J."/>
            <person name="Rechtsteiner A."/>
            <person name="Rho M."/>
            <person name="Rogozin I.B."/>
            <person name="Sakarya O."/>
            <person name="Salamov A."/>
            <person name="Schaack S."/>
            <person name="Shapiro H."/>
            <person name="Shiga Y."/>
            <person name="Skalitzky C."/>
            <person name="Smith Z."/>
            <person name="Souvorov A."/>
            <person name="Sung W."/>
            <person name="Tang Z."/>
            <person name="Tsuchiya D."/>
            <person name="Tu H."/>
            <person name="Vos H."/>
            <person name="Wang M."/>
            <person name="Wolf Y.I."/>
            <person name="Yamagata H."/>
            <person name="Yamada T."/>
            <person name="Ye Y."/>
            <person name="Shaw J.R."/>
            <person name="Andrews J."/>
            <person name="Crease T.J."/>
            <person name="Tang H."/>
            <person name="Lucas S.M."/>
            <person name="Robertson H.M."/>
            <person name="Bork P."/>
            <person name="Koonin E.V."/>
            <person name="Zdobnov E.M."/>
            <person name="Grigoriev I.V."/>
            <person name="Lynch M."/>
            <person name="Boore J.L."/>
        </authorList>
    </citation>
    <scope>NUCLEOTIDE SEQUENCE [LARGE SCALE GENOMIC DNA]</scope>
</reference>
<dbReference type="AlphaFoldDB" id="E9GPG3"/>
<name>E9GPG3_DAPPU</name>
<organism evidence="1 2">
    <name type="scientific">Daphnia pulex</name>
    <name type="common">Water flea</name>
    <dbReference type="NCBI Taxonomy" id="6669"/>
    <lineage>
        <taxon>Eukaryota</taxon>
        <taxon>Metazoa</taxon>
        <taxon>Ecdysozoa</taxon>
        <taxon>Arthropoda</taxon>
        <taxon>Crustacea</taxon>
        <taxon>Branchiopoda</taxon>
        <taxon>Diplostraca</taxon>
        <taxon>Cladocera</taxon>
        <taxon>Anomopoda</taxon>
        <taxon>Daphniidae</taxon>
        <taxon>Daphnia</taxon>
    </lineage>
</organism>
<proteinExistence type="predicted"/>
<dbReference type="OrthoDB" id="6346064at2759"/>
<dbReference type="Proteomes" id="UP000000305">
    <property type="component" value="Unassembled WGS sequence"/>
</dbReference>
<dbReference type="KEGG" id="dpx:DAPPUDRAFT_246005"/>
<sequence>MNQERAAIFNTTEKMFHENHLHKKGYDQELLNRFYQSMAVESMVAHDSYCCEYFPGSQPFPTPRQNNSFVGAPQHNPVQTINVPCPENCRPHNLTGALALADWTLC</sequence>
<gene>
    <name evidence="1" type="ORF">DAPPUDRAFT_246005</name>
</gene>
<evidence type="ECO:0000313" key="1">
    <source>
        <dbReference type="EMBL" id="EFX78685.1"/>
    </source>
</evidence>
<dbReference type="HOGENOM" id="CLU_2225849_0_0_1"/>